<keyword evidence="4" id="KW-1185">Reference proteome</keyword>
<dbReference type="Proteomes" id="UP000267096">
    <property type="component" value="Unassembled WGS sequence"/>
</dbReference>
<dbReference type="AlphaFoldDB" id="A0A0M3JUW6"/>
<protein>
    <submittedName>
        <fullName evidence="5">MADF domain-containing protein</fullName>
    </submittedName>
</protein>
<dbReference type="GO" id="GO:0005667">
    <property type="term" value="C:transcription regulator complex"/>
    <property type="evidence" value="ECO:0007669"/>
    <property type="project" value="TreeGrafter"/>
</dbReference>
<feature type="domain" description="MADF" evidence="2">
    <location>
        <begin position="12"/>
        <end position="111"/>
    </location>
</feature>
<evidence type="ECO:0000313" key="4">
    <source>
        <dbReference type="Proteomes" id="UP000267096"/>
    </source>
</evidence>
<dbReference type="SMART" id="SM00595">
    <property type="entry name" value="MADF"/>
    <property type="match status" value="1"/>
</dbReference>
<name>A0A0M3JUW6_ANISI</name>
<dbReference type="InterPro" id="IPR039353">
    <property type="entry name" value="TF_Adf1"/>
</dbReference>
<feature type="compositionally biased region" description="Polar residues" evidence="1">
    <location>
        <begin position="177"/>
        <end position="186"/>
    </location>
</feature>
<evidence type="ECO:0000259" key="2">
    <source>
        <dbReference type="PROSITE" id="PS51029"/>
    </source>
</evidence>
<accession>A0A0M3JUW6</accession>
<proteinExistence type="predicted"/>
<gene>
    <name evidence="3" type="ORF">ASIM_LOCUS11460</name>
</gene>
<sequence>MVATWNDDARLMLIDEMHKRSEMWDSRRERHASIDRKREVFCEIAATINASGACATQVFTEDDVRTQWKNLKDTFKRKSKKRQADVNAGIEDTQPTWRFWSKMSFIKSEYNHDVSNASPINVSVKTENSFLEMYRIHLFIIILPLANGTSDDLGNVPHSVTRNDFMCEAAEITSNSSIHSPQQTDGLASHSPVHPSATAVTRVKRRAFKRKSVNVDGISDMCAAQSISDFKDEYTWFGTVFA</sequence>
<evidence type="ECO:0000313" key="5">
    <source>
        <dbReference type="WBParaSite" id="ASIM_0001199401-mRNA-1"/>
    </source>
</evidence>
<dbReference type="GO" id="GO:0005634">
    <property type="term" value="C:nucleus"/>
    <property type="evidence" value="ECO:0007669"/>
    <property type="project" value="TreeGrafter"/>
</dbReference>
<feature type="region of interest" description="Disordered" evidence="1">
    <location>
        <begin position="177"/>
        <end position="196"/>
    </location>
</feature>
<dbReference type="WBParaSite" id="ASIM_0001199401-mRNA-1">
    <property type="protein sequence ID" value="ASIM_0001199401-mRNA-1"/>
    <property type="gene ID" value="ASIM_0001199401"/>
</dbReference>
<dbReference type="PROSITE" id="PS51029">
    <property type="entry name" value="MADF"/>
    <property type="match status" value="1"/>
</dbReference>
<dbReference type="EMBL" id="UYRR01031071">
    <property type="protein sequence ID" value="VDK45117.1"/>
    <property type="molecule type" value="Genomic_DNA"/>
</dbReference>
<reference evidence="5" key="1">
    <citation type="submission" date="2017-02" db="UniProtKB">
        <authorList>
            <consortium name="WormBaseParasite"/>
        </authorList>
    </citation>
    <scope>IDENTIFICATION</scope>
</reference>
<dbReference type="Pfam" id="PF10545">
    <property type="entry name" value="MADF_DNA_bdg"/>
    <property type="match status" value="1"/>
</dbReference>
<dbReference type="OrthoDB" id="5876908at2759"/>
<dbReference type="GO" id="GO:0006357">
    <property type="term" value="P:regulation of transcription by RNA polymerase II"/>
    <property type="evidence" value="ECO:0007669"/>
    <property type="project" value="TreeGrafter"/>
</dbReference>
<evidence type="ECO:0000256" key="1">
    <source>
        <dbReference type="SAM" id="MobiDB-lite"/>
    </source>
</evidence>
<evidence type="ECO:0000313" key="3">
    <source>
        <dbReference type="EMBL" id="VDK45117.1"/>
    </source>
</evidence>
<dbReference type="PANTHER" id="PTHR12243">
    <property type="entry name" value="MADF DOMAIN TRANSCRIPTION FACTOR"/>
    <property type="match status" value="1"/>
</dbReference>
<organism evidence="5">
    <name type="scientific">Anisakis simplex</name>
    <name type="common">Herring worm</name>
    <dbReference type="NCBI Taxonomy" id="6269"/>
    <lineage>
        <taxon>Eukaryota</taxon>
        <taxon>Metazoa</taxon>
        <taxon>Ecdysozoa</taxon>
        <taxon>Nematoda</taxon>
        <taxon>Chromadorea</taxon>
        <taxon>Rhabditida</taxon>
        <taxon>Spirurina</taxon>
        <taxon>Ascaridomorpha</taxon>
        <taxon>Ascaridoidea</taxon>
        <taxon>Anisakidae</taxon>
        <taxon>Anisakis</taxon>
        <taxon>Anisakis simplex complex</taxon>
    </lineage>
</organism>
<reference evidence="3 4" key="2">
    <citation type="submission" date="2018-11" db="EMBL/GenBank/DDBJ databases">
        <authorList>
            <consortium name="Pathogen Informatics"/>
        </authorList>
    </citation>
    <scope>NUCLEOTIDE SEQUENCE [LARGE SCALE GENOMIC DNA]</scope>
</reference>
<dbReference type="PANTHER" id="PTHR12243:SF67">
    <property type="entry name" value="COREPRESSOR OF PANGOLIN, ISOFORM A-RELATED"/>
    <property type="match status" value="1"/>
</dbReference>
<dbReference type="InterPro" id="IPR006578">
    <property type="entry name" value="MADF-dom"/>
</dbReference>